<feature type="domain" description="Trimeric autotransporter adhesin YadA-like stalk" evidence="13">
    <location>
        <begin position="2013"/>
        <end position="2052"/>
    </location>
</feature>
<feature type="domain" description="Trimeric autotransporter adhesin YadA-like head" evidence="12">
    <location>
        <begin position="1579"/>
        <end position="1603"/>
    </location>
</feature>
<feature type="domain" description="Trimeric autotransporter adhesin YadA-like head" evidence="12">
    <location>
        <begin position="201"/>
        <end position="222"/>
    </location>
</feature>
<dbReference type="InterPro" id="IPR005594">
    <property type="entry name" value="YadA_C"/>
</dbReference>
<evidence type="ECO:0000256" key="7">
    <source>
        <dbReference type="ARBA" id="ARBA00022729"/>
    </source>
</evidence>
<feature type="domain" description="Trimeric autotransporter adhesin YadA-like head" evidence="12">
    <location>
        <begin position="1422"/>
        <end position="1448"/>
    </location>
</feature>
<evidence type="ECO:0000259" key="13">
    <source>
        <dbReference type="Pfam" id="PF05662"/>
    </source>
</evidence>
<dbReference type="EMBL" id="CP026106">
    <property type="protein sequence ID" value="AUT71803.1"/>
    <property type="molecule type" value="Genomic_DNA"/>
</dbReference>
<protein>
    <recommendedName>
        <fullName evidence="17">Head domain of trimeric autotransporter adhesin</fullName>
    </recommendedName>
</protein>
<comment type="similarity">
    <text evidence="3">Belongs to the autotransporter-2 (AT-2) (TC 1.B.40) family.</text>
</comment>
<feature type="domain" description="Trimeric autotransporter adhesin YadA-like stalk" evidence="13">
    <location>
        <begin position="1365"/>
        <end position="1404"/>
    </location>
</feature>
<dbReference type="InterPro" id="IPR008635">
    <property type="entry name" value="Coiled_stalk_dom"/>
</dbReference>
<accession>A0AAN1JD65</accession>
<feature type="domain" description="Trimeric autotransporter adhesin YadA-like head" evidence="12">
    <location>
        <begin position="841"/>
        <end position="865"/>
    </location>
</feature>
<evidence type="ECO:0000259" key="14">
    <source>
        <dbReference type="Pfam" id="PF13018"/>
    </source>
</evidence>
<feature type="domain" description="Trimeric autotransporter adhesin YadA-like stalk" evidence="13">
    <location>
        <begin position="293"/>
        <end position="328"/>
    </location>
</feature>
<keyword evidence="8" id="KW-0653">Protein transport</keyword>
<dbReference type="SUPFAM" id="SSF101967">
    <property type="entry name" value="Adhesin YadA, collagen-binding domain"/>
    <property type="match status" value="11"/>
</dbReference>
<feature type="domain" description="Trimeric autotransporter adhesin YadA-like head" evidence="12">
    <location>
        <begin position="511"/>
        <end position="535"/>
    </location>
</feature>
<dbReference type="RefSeq" id="WP_090835722.1">
    <property type="nucleotide sequence ID" value="NZ_FNXA01000012.1"/>
</dbReference>
<feature type="domain" description="Trimeric autotransporter adhesin YadA-like stalk" evidence="13">
    <location>
        <begin position="1609"/>
        <end position="1640"/>
    </location>
</feature>
<reference evidence="15 16" key="1">
    <citation type="submission" date="2018-01" db="EMBL/GenBank/DDBJ databases">
        <title>Species boundaries and ecological features among Paraburkholderia terrae DSMZ17804T, P. hospita DSMZ17164T and P. caribensis DSMZ13236T.</title>
        <authorList>
            <person name="Pratama A.A."/>
        </authorList>
    </citation>
    <scope>NUCLEOTIDE SEQUENCE [LARGE SCALE GENOMIC DNA]</scope>
    <source>
        <strain evidence="15 16">DSM 17164</strain>
    </source>
</reference>
<feature type="domain" description="Trimeric autotransporter adhesin YadA-like stalk" evidence="13">
    <location>
        <begin position="2452"/>
        <end position="2487"/>
    </location>
</feature>
<evidence type="ECO:0000259" key="12">
    <source>
        <dbReference type="Pfam" id="PF05658"/>
    </source>
</evidence>
<evidence type="ECO:0000256" key="6">
    <source>
        <dbReference type="ARBA" id="ARBA00022692"/>
    </source>
</evidence>
<dbReference type="Gene3D" id="2.60.40.4050">
    <property type="match status" value="2"/>
</dbReference>
<keyword evidence="9" id="KW-0472">Membrane</keyword>
<feature type="domain" description="Trimeric autotransporter adhesin YadA-like head" evidence="12">
    <location>
        <begin position="1301"/>
        <end position="1327"/>
    </location>
</feature>
<feature type="domain" description="Trimeric autotransporter adhesin YadA-like stalk" evidence="13">
    <location>
        <begin position="929"/>
        <end position="967"/>
    </location>
</feature>
<evidence type="ECO:0000256" key="10">
    <source>
        <dbReference type="ARBA" id="ARBA00023237"/>
    </source>
</evidence>
<proteinExistence type="inferred from homology"/>
<evidence type="ECO:0000256" key="8">
    <source>
        <dbReference type="ARBA" id="ARBA00022927"/>
    </source>
</evidence>
<feature type="domain" description="Trimeric autotransporter adhesin YadA-like stalk" evidence="13">
    <location>
        <begin position="158"/>
        <end position="186"/>
    </location>
</feature>
<dbReference type="GO" id="GO:0009279">
    <property type="term" value="C:cell outer membrane"/>
    <property type="evidence" value="ECO:0007669"/>
    <property type="project" value="UniProtKB-SubCell"/>
</dbReference>
<dbReference type="Proteomes" id="UP000236649">
    <property type="component" value="Chromosome 2"/>
</dbReference>
<feature type="domain" description="Trimeric autotransporter adhesin YadA-like head" evidence="12">
    <location>
        <begin position="675"/>
        <end position="701"/>
    </location>
</feature>
<dbReference type="InterPro" id="IPR024973">
    <property type="entry name" value="ESPR"/>
</dbReference>
<feature type="domain" description="Trimeric autotransporter adhesin YadA-like stalk" evidence="13">
    <location>
        <begin position="1466"/>
        <end position="1503"/>
    </location>
</feature>
<dbReference type="Gene3D" id="6.10.250.2040">
    <property type="match status" value="1"/>
</dbReference>
<dbReference type="SUPFAM" id="SSF54523">
    <property type="entry name" value="Pili subunits"/>
    <property type="match status" value="1"/>
</dbReference>
<dbReference type="GO" id="GO:0009986">
    <property type="term" value="C:cell surface"/>
    <property type="evidence" value="ECO:0007669"/>
    <property type="project" value="UniProtKB-SubCell"/>
</dbReference>
<evidence type="ECO:0000313" key="16">
    <source>
        <dbReference type="Proteomes" id="UP000236649"/>
    </source>
</evidence>
<evidence type="ECO:0000256" key="3">
    <source>
        <dbReference type="ARBA" id="ARBA00005848"/>
    </source>
</evidence>
<evidence type="ECO:0000256" key="4">
    <source>
        <dbReference type="ARBA" id="ARBA00022448"/>
    </source>
</evidence>
<evidence type="ECO:0000259" key="11">
    <source>
        <dbReference type="Pfam" id="PF03895"/>
    </source>
</evidence>
<feature type="domain" description="Trimeric autotransporter adhesin YadA-like stalk" evidence="13">
    <location>
        <begin position="1914"/>
        <end position="1956"/>
    </location>
</feature>
<feature type="domain" description="Trimeric autotransporter adhesin YadA-like head" evidence="12">
    <location>
        <begin position="1157"/>
        <end position="1183"/>
    </location>
</feature>
<keyword evidence="7" id="KW-0732">Signal</keyword>
<dbReference type="Gene3D" id="3.30.1300.30">
    <property type="entry name" value="GSPII I/J protein-like"/>
    <property type="match status" value="1"/>
</dbReference>
<sequence length="2577" mass="251146">MNKTYRSVWNESTGTWVAAQENAKGRGKRSSSGTGAAIATGKFALAAVVAPLCVGFGAFTPDFAMASGICVTNSDGTKAYDSRGGAQSGSNFATGCPAIASETTWLDGTNPNTTNALQLYAANTQIDMNSANKTILFSPDGTSKLWMKASGSNVLLNGVAAGAISAASTDAVNGSQLFNAINTLSGVKYFHANSTQTDSAASGSESIAVGVAAVSSGASSIAQGVLASASGNNSVALGTGASATGPKSVALGSGSVANSSTLGSAGFNAGNAALSAGTASGELSIGGVGSERRITNVAAGYSATDAVNVSQLMSANAKVNQMGANTAALLGGNASFNSTTGAITNPTYVVADGTFNNVGAALTAIDKSKGGDSPLAVAYDDASKNQITLQGAGGATKITNLAAGTAPADAVNVSQLSGVTAALGGGASVKADGSIAQPTYNVYGNTYSNVGDALGNISSATGNIVESLKYIKFGPSTADQAQAGGNDSIALGGNAVASANGSVAIGRAAFATGLNSVAIGYGSQTGVANTFAVGNSFTRRRIVNVADGVSDTDAATVGQMNQMGSDLETQIANVIKPTTVLKSSALSGVAIDTDPATVAQMKSMTNALGGGATVAADGSVSAPAYVVRGSTYSNVGDAVANITQSTDKIGFGPSMPGYAQASGSNSVAIAGNAYATGTNSVAIGNGARAMALNAVAIGYGSAATVANTFAVSSAGAERRIVNVAAGINDTDAATVGQVSSDIQAAIANLNLNGTTNAGLLKSAVHSTSLLGATPTSSLPPEQLIVSGPTDKGGQIEASGTDSMAIGLNSKADADYALATGVNVRTLGTGSVGVGQQIAIDGQNTVVIGTNVTAAADNALVIGNNSSTVVPGANGGIAIGNNVQVGGVNTLAIGTNILASGSNSVTLGYASADGGMANVVSVGSSKLQRRIINVAAGTQNTDAVNVSQLSGVTAALGGGATVNADGSIKKPTYTVQGTTATDVGTAISKLDGAVSNVSNNVTNLTQNFNNVVNGGGIKYFHASSTLADSSASGAESVAIGGGAIASGANSVALGSGSVASSGSLGVKGFAPDNAALTAGTAFGELSIGTSGKERRITNVAAGYNATDAVNVSQLMAEDVKVNNVSNNLSNLSNVVNNIGANVSMKYFHTNSSLVDSTASGANAIAVGPQATAAGTNAIAVGYNASATSAESVALGSNSTTSANLSATAYNPGNATLSGTTAAGEVSVGNGSFNRRITNVAAGYAGTDAVNVSQLMAEDGKVNNVSNNVTYLNNLVQNFGNNIINGDGIKYFHANSTLGDSSASGKDSVAIGGAATASTANSVALGSNSLANSSTLGSAGFAPGGATLSGMTAFGEVSVGAQGKERRITNVAAGYAGTDAVNVSQLMAEDVKVNNLSNTVNNIANGGANMKYFSVSSSLAAASATGTDSVAAGPAAVATASNAVALGAKSVADRDNTVSVGSAGAQRQIVNLAAGQQSNDAVNVSQLAGVTAALGAGASVATNGSIVAPAYNVLGKTYSDVGSALAGLTSSDGFLNSLKYIKFGPSTAVAAQAGGTDSIAIGGNAVANQNYALAIGRSAFATAANAVAIGYGSQANVANTFAVGNSFTQRRIVNVANGIDDTDAATVGQVNSDIQAAIANLSLHGTSNSGLLKSAVHSTSLLGASPTSSLPPEELIVSGPTDKAGQIEATGTDSMAIGLNSKVTADNAVSVGVNVRTLGDGSVGIGQQIAIDGLNTVVMGTNVTAAADNAIVIGNNSSTVVPGANGGIAIGNNVQVGGVNTLAIGTNILASGSNSVTLGYASADGGRSNIVSVGNAKSGGQRQIINVAAGTQNNDAVNVSQLSGIAGALGGGASVNPTTGAVVAPAYTLAGNTYVNVAAALTSLDTRIASGGDPLAVDYDSSTKDVISLKGATGTKITGLTAGALNASSTDAINGSQLYAQGTSMAKALGGGASINTATGEITAPAYTFGGGTYTNVADALTALNNAAGSGNALGVVYDDQDKTQITLAGSTGTKITKVAAGDVNASSLDAMNGTQLYNVAASTADAIGGGSSFDPSTGKITNPTFNIGGATITNIAGAITNLDNRVYANATDITNLQTQINEGGIGLVTQDSTSKNILVASQTDGSIVDFAGTKGARRLTGVAAGNVNASSFDAVNGTQLYNVAASTASVIGGGSTVKTDGTISNPTYIVGGSTVTTIGGAITNLDARVYANSTDITNLQTQINEGGIGLVTQNATSKNILVASQTDGSIVDFTGKDGARVLSGVAAGTGDNDAVNNAQLKAAGIINGDGSMKKAVTYNTVKDDSGKEVTDFSNITLGDGTPTSKPVGIHNVAAGEKDTDAVNYSQYADLVSKVNSISNAGTGVDTLFVGDGDRNTEQAKAGGTHATAMGALSVANGLQSVATGYASNATGSNAVAIGANSTASGNNSVALGAGSVASEDNTVSVGSASQQRRVTNVAAGTATTDAVNVGQLNDAITNASNNTVNQANSYTDSQFNKMNDKMNSLGAAAMAATSLIPNARAEGNFQMSAAAGTYGGAAAVAIGANYWVNDRVLVNAHVTRATGNGANTGASAGVTIGF</sequence>
<feature type="domain" description="Trimeric autotransporter adhesin YadA-like stalk" evidence="13">
    <location>
        <begin position="719"/>
        <end position="758"/>
    </location>
</feature>
<dbReference type="Pfam" id="PF05658">
    <property type="entry name" value="YadA_head"/>
    <property type="match status" value="17"/>
</dbReference>
<dbReference type="Pfam" id="PF13018">
    <property type="entry name" value="ESPR"/>
    <property type="match status" value="1"/>
</dbReference>
<evidence type="ECO:0000313" key="15">
    <source>
        <dbReference type="EMBL" id="AUT71803.1"/>
    </source>
</evidence>
<dbReference type="Gene3D" id="6.10.250.2030">
    <property type="match status" value="1"/>
</dbReference>
<dbReference type="Gene3D" id="1.20.5.170">
    <property type="match status" value="6"/>
</dbReference>
<feature type="domain" description="Trimeric autotransporter adhesin YadA-like head" evidence="12">
    <location>
        <begin position="483"/>
        <end position="507"/>
    </location>
</feature>
<feature type="domain" description="Trimeric autotransporter adhesin YadA-like head" evidence="12">
    <location>
        <begin position="797"/>
        <end position="822"/>
    </location>
</feature>
<feature type="domain" description="Trimeric autotransporter adhesin YadA-like head" evidence="12">
    <location>
        <begin position="2408"/>
        <end position="2434"/>
    </location>
</feature>
<dbReference type="Gene3D" id="2.150.10.10">
    <property type="entry name" value="Serralysin-like metalloprotease, C-terminal"/>
    <property type="match status" value="11"/>
</dbReference>
<feature type="domain" description="Trimeric autotransporter adhesin YadA-like stalk" evidence="13">
    <location>
        <begin position="2262"/>
        <end position="2282"/>
    </location>
</feature>
<comment type="subcellular location">
    <subcellularLocation>
        <location evidence="2">Cell outer membrane</location>
    </subcellularLocation>
    <subcellularLocation>
        <location evidence="1">Cell surface</location>
    </subcellularLocation>
</comment>
<feature type="domain" description="Trimeric autotransporter adhesin YadA-like stalk" evidence="13">
    <location>
        <begin position="2137"/>
        <end position="2178"/>
    </location>
</feature>
<feature type="domain" description="Trimeric autotransporter adhesin YadA-like stalk" evidence="13">
    <location>
        <begin position="2328"/>
        <end position="2362"/>
    </location>
</feature>
<keyword evidence="6" id="KW-0812">Transmembrane</keyword>
<dbReference type="Pfam" id="PF03895">
    <property type="entry name" value="YadA_anchor"/>
    <property type="match status" value="1"/>
</dbReference>
<dbReference type="KEGG" id="phs:C2L64_26555"/>
<feature type="domain" description="Trimeric autotransporter adhesin YadA-like head" evidence="12">
    <location>
        <begin position="1030"/>
        <end position="1056"/>
    </location>
</feature>
<feature type="domain" description="Trimeric autotransporter adhesin YadA-like stalk" evidence="13">
    <location>
        <begin position="1821"/>
        <end position="1851"/>
    </location>
</feature>
<feature type="domain" description="Trimeric autotransporter adhesin YadA-like head" evidence="12">
    <location>
        <begin position="1731"/>
        <end position="1755"/>
    </location>
</feature>
<feature type="domain" description="ESPR" evidence="14">
    <location>
        <begin position="1"/>
        <end position="49"/>
    </location>
</feature>
<keyword evidence="5" id="KW-1134">Transmembrane beta strand</keyword>
<feature type="domain" description="Trimeric autotransporter adhesin YadA-like head" evidence="12">
    <location>
        <begin position="229"/>
        <end position="255"/>
    </location>
</feature>
<feature type="domain" description="Trimeric autotransporter adhesin YadA-like stalk" evidence="13">
    <location>
        <begin position="397"/>
        <end position="435"/>
    </location>
</feature>
<feature type="domain" description="Trimeric autotransporter adhesin YadA-like stalk" evidence="13">
    <location>
        <begin position="1234"/>
        <end position="1271"/>
    </location>
</feature>
<evidence type="ECO:0000256" key="2">
    <source>
        <dbReference type="ARBA" id="ARBA00004442"/>
    </source>
</evidence>
<evidence type="ECO:0008006" key="17">
    <source>
        <dbReference type="Google" id="ProtNLM"/>
    </source>
</evidence>
<organism evidence="15 16">
    <name type="scientific">Paraburkholderia hospita</name>
    <dbReference type="NCBI Taxonomy" id="169430"/>
    <lineage>
        <taxon>Bacteria</taxon>
        <taxon>Pseudomonadati</taxon>
        <taxon>Pseudomonadota</taxon>
        <taxon>Betaproteobacteria</taxon>
        <taxon>Burkholderiales</taxon>
        <taxon>Burkholderiaceae</taxon>
        <taxon>Paraburkholderia</taxon>
    </lineage>
</organism>
<keyword evidence="4" id="KW-0813">Transport</keyword>
<dbReference type="Pfam" id="PF05662">
    <property type="entry name" value="YadA_stalk"/>
    <property type="match status" value="18"/>
</dbReference>
<evidence type="ECO:0000256" key="5">
    <source>
        <dbReference type="ARBA" id="ARBA00022452"/>
    </source>
</evidence>
<feature type="domain" description="Trimeric autotransporter adhesin YadA-like head" evidence="12">
    <location>
        <begin position="1687"/>
        <end position="1712"/>
    </location>
</feature>
<gene>
    <name evidence="15" type="ORF">C2L64_26555</name>
</gene>
<feature type="domain" description="Trimeric autotransporter adhesin YadA-like head" evidence="12">
    <location>
        <begin position="2380"/>
        <end position="2405"/>
    </location>
</feature>
<dbReference type="InterPro" id="IPR011049">
    <property type="entry name" value="Serralysin-like_metalloprot_C"/>
</dbReference>
<dbReference type="GO" id="GO:0015031">
    <property type="term" value="P:protein transport"/>
    <property type="evidence" value="ECO:0007669"/>
    <property type="project" value="UniProtKB-KW"/>
</dbReference>
<feature type="domain" description="Trimeric autotransporter adhesin YadA-like stalk" evidence="13">
    <location>
        <begin position="541"/>
        <end position="575"/>
    </location>
</feature>
<feature type="domain" description="Trimeric autotransporter adhesin YadA-like head" evidence="12">
    <location>
        <begin position="1551"/>
        <end position="1577"/>
    </location>
</feature>
<evidence type="ECO:0000256" key="9">
    <source>
        <dbReference type="ARBA" id="ARBA00023136"/>
    </source>
</evidence>
<dbReference type="InterPro" id="IPR008640">
    <property type="entry name" value="Adhesin_Head_dom"/>
</dbReference>
<name>A0AAN1JD65_9BURK</name>
<feature type="domain" description="Trimeric autotransporter adhesin YadA-like stalk" evidence="13">
    <location>
        <begin position="1094"/>
        <end position="1132"/>
    </location>
</feature>
<evidence type="ECO:0000256" key="1">
    <source>
        <dbReference type="ARBA" id="ARBA00004241"/>
    </source>
</evidence>
<keyword evidence="10" id="KW-0998">Cell outer membrane</keyword>
<feature type="domain" description="Trimeric autotransporter adhesin YadA-like C-terminal membrane anchor" evidence="11">
    <location>
        <begin position="2516"/>
        <end position="2577"/>
    </location>
</feature>
<dbReference type="InterPro" id="IPR045584">
    <property type="entry name" value="Pilin-like"/>
</dbReference>